<name>A0A917GKI8_9GAMM</name>
<gene>
    <name evidence="8" type="primary">ydiU</name>
    <name evidence="8" type="synonym">selO</name>
    <name evidence="9" type="ORF">GCM10011403_02650</name>
</gene>
<comment type="catalytic activity">
    <reaction evidence="8">
        <text>L-threonyl-[protein] + ATP = 3-O-(5'-adenylyl)-L-threonyl-[protein] + diphosphate</text>
        <dbReference type="Rhea" id="RHEA:54292"/>
        <dbReference type="Rhea" id="RHEA-COMP:11060"/>
        <dbReference type="Rhea" id="RHEA-COMP:13847"/>
        <dbReference type="ChEBI" id="CHEBI:30013"/>
        <dbReference type="ChEBI" id="CHEBI:30616"/>
        <dbReference type="ChEBI" id="CHEBI:33019"/>
        <dbReference type="ChEBI" id="CHEBI:138113"/>
        <dbReference type="EC" id="2.7.7.108"/>
    </reaction>
</comment>
<evidence type="ECO:0000256" key="2">
    <source>
        <dbReference type="ARBA" id="ARBA00022679"/>
    </source>
</evidence>
<dbReference type="GO" id="GO:0070733">
    <property type="term" value="F:AMPylase activity"/>
    <property type="evidence" value="ECO:0007669"/>
    <property type="project" value="UniProtKB-EC"/>
</dbReference>
<evidence type="ECO:0000256" key="7">
    <source>
        <dbReference type="ARBA" id="ARBA00022842"/>
    </source>
</evidence>
<comment type="catalytic activity">
    <reaction evidence="8">
        <text>L-seryl-[protein] + UTP = O-(5'-uridylyl)-L-seryl-[protein] + diphosphate</text>
        <dbReference type="Rhea" id="RHEA:64604"/>
        <dbReference type="Rhea" id="RHEA-COMP:9863"/>
        <dbReference type="Rhea" id="RHEA-COMP:16635"/>
        <dbReference type="ChEBI" id="CHEBI:29999"/>
        <dbReference type="ChEBI" id="CHEBI:33019"/>
        <dbReference type="ChEBI" id="CHEBI:46398"/>
        <dbReference type="ChEBI" id="CHEBI:156051"/>
    </reaction>
</comment>
<sequence length="492" mass="54762">MIHWNTELADEIGLPTAWQDPENRLQWLSGNALPPGSQPYAMCYGGHQFGQWAGQLGDGRVINLGDVSARDGQNWTLQLKGAGPTAYSRFADGRAVLRSSVREYLCSEAMACLGIPTTRALSLVLTGDSVVRDVFYDGNPAPEQGAIVCRAAPSFLRFGHFELAASLGDSAMLKQLIHYALSNTSTGHVPFTPDSDLDVSAVLAWFETLCEQTLKLAVDWARVGFVHGVLNTDNMSAMGLTIDYGPYGWLDAYDPSWTPNTTDAGQRRYRFENQGRIVQWNLYQLANALAVVIPDHEALQSIVESLSSRYESLYQQMMCHKLGLEEFEPRHQGIIKMLENLLQSQETDMTIFFDRLKQFSVNGPQENEGTADSGSQAVTELQHCVNDALYDGKVLDDNLPLYRQFALEYRSVLKGTSQERRHQLMSSSNPAFILRNYLVQQAIESLDGGDQQPFDELFQALRSPYRDQGTLSAKRPEWARNHPGCTALSCSS</sequence>
<dbReference type="NCBIfam" id="NF000658">
    <property type="entry name" value="PRK00029.1"/>
    <property type="match status" value="1"/>
</dbReference>
<evidence type="ECO:0000256" key="5">
    <source>
        <dbReference type="ARBA" id="ARBA00022741"/>
    </source>
</evidence>
<comment type="cofactor">
    <cofactor evidence="8">
        <name>Mg(2+)</name>
        <dbReference type="ChEBI" id="CHEBI:18420"/>
    </cofactor>
    <cofactor evidence="8">
        <name>Mn(2+)</name>
        <dbReference type="ChEBI" id="CHEBI:29035"/>
    </cofactor>
</comment>
<evidence type="ECO:0000256" key="1">
    <source>
        <dbReference type="ARBA" id="ARBA00009747"/>
    </source>
</evidence>
<dbReference type="InterPro" id="IPR003846">
    <property type="entry name" value="SelO"/>
</dbReference>
<feature type="binding site" evidence="8">
    <location>
        <position position="57"/>
    </location>
    <ligand>
        <name>ATP</name>
        <dbReference type="ChEBI" id="CHEBI:30616"/>
    </ligand>
</feature>
<organism evidence="9 10">
    <name type="scientific">Pseudohongiella nitratireducens</name>
    <dbReference type="NCBI Taxonomy" id="1768907"/>
    <lineage>
        <taxon>Bacteria</taxon>
        <taxon>Pseudomonadati</taxon>
        <taxon>Pseudomonadota</taxon>
        <taxon>Gammaproteobacteria</taxon>
        <taxon>Pseudomonadales</taxon>
        <taxon>Pseudohongiellaceae</taxon>
        <taxon>Pseudohongiella</taxon>
    </lineage>
</organism>
<feature type="binding site" evidence="8">
    <location>
        <position position="93"/>
    </location>
    <ligand>
        <name>ATP</name>
        <dbReference type="ChEBI" id="CHEBI:30616"/>
    </ligand>
</feature>
<comment type="catalytic activity">
    <reaction evidence="8">
        <text>L-histidyl-[protein] + UTP = N(tele)-(5'-uridylyl)-L-histidyl-[protein] + diphosphate</text>
        <dbReference type="Rhea" id="RHEA:83891"/>
        <dbReference type="Rhea" id="RHEA-COMP:9745"/>
        <dbReference type="Rhea" id="RHEA-COMP:20239"/>
        <dbReference type="ChEBI" id="CHEBI:29979"/>
        <dbReference type="ChEBI" id="CHEBI:33019"/>
        <dbReference type="ChEBI" id="CHEBI:46398"/>
        <dbReference type="ChEBI" id="CHEBI:233474"/>
    </reaction>
</comment>
<keyword evidence="7 8" id="KW-0460">Magnesium</keyword>
<comment type="similarity">
    <text evidence="1 8">Belongs to the SELO family.</text>
</comment>
<keyword evidence="10" id="KW-1185">Reference proteome</keyword>
<dbReference type="GO" id="GO:0000287">
    <property type="term" value="F:magnesium ion binding"/>
    <property type="evidence" value="ECO:0007669"/>
    <property type="project" value="UniProtKB-UniRule"/>
</dbReference>
<evidence type="ECO:0000256" key="3">
    <source>
        <dbReference type="ARBA" id="ARBA00022695"/>
    </source>
</evidence>
<dbReference type="EMBL" id="BMIY01000001">
    <property type="protein sequence ID" value="GGG49014.1"/>
    <property type="molecule type" value="Genomic_DNA"/>
</dbReference>
<feature type="binding site" evidence="8">
    <location>
        <position position="243"/>
    </location>
    <ligand>
        <name>ATP</name>
        <dbReference type="ChEBI" id="CHEBI:30616"/>
    </ligand>
</feature>
<dbReference type="EC" id="2.7.7.108" evidence="8"/>
<comment type="function">
    <text evidence="8">Nucleotidyltransferase involved in the post-translational modification of proteins. It can catalyze the addition of adenosine monophosphate (AMP) or uridine monophosphate (UMP) to a protein, resulting in modifications known as AMPylation and UMPylation.</text>
</comment>
<dbReference type="GO" id="GO:0005524">
    <property type="term" value="F:ATP binding"/>
    <property type="evidence" value="ECO:0007669"/>
    <property type="project" value="UniProtKB-UniRule"/>
</dbReference>
<comment type="catalytic activity">
    <reaction evidence="8">
        <text>L-tyrosyl-[protein] + ATP = O-(5'-adenylyl)-L-tyrosyl-[protein] + diphosphate</text>
        <dbReference type="Rhea" id="RHEA:54288"/>
        <dbReference type="Rhea" id="RHEA-COMP:10136"/>
        <dbReference type="Rhea" id="RHEA-COMP:13846"/>
        <dbReference type="ChEBI" id="CHEBI:30616"/>
        <dbReference type="ChEBI" id="CHEBI:33019"/>
        <dbReference type="ChEBI" id="CHEBI:46858"/>
        <dbReference type="ChEBI" id="CHEBI:83624"/>
        <dbReference type="EC" id="2.7.7.108"/>
    </reaction>
</comment>
<feature type="binding site" evidence="8">
    <location>
        <position position="60"/>
    </location>
    <ligand>
        <name>ATP</name>
        <dbReference type="ChEBI" id="CHEBI:30616"/>
    </ligand>
</feature>
<accession>A0A917GKI8</accession>
<evidence type="ECO:0000256" key="6">
    <source>
        <dbReference type="ARBA" id="ARBA00022840"/>
    </source>
</evidence>
<keyword evidence="5 8" id="KW-0547">Nucleotide-binding</keyword>
<feature type="binding site" evidence="8">
    <location>
        <position position="59"/>
    </location>
    <ligand>
        <name>ATP</name>
        <dbReference type="ChEBI" id="CHEBI:30616"/>
    </ligand>
</feature>
<evidence type="ECO:0000256" key="8">
    <source>
        <dbReference type="HAMAP-Rule" id="MF_00692"/>
    </source>
</evidence>
<feature type="active site" description="Proton acceptor" evidence="8">
    <location>
        <position position="233"/>
    </location>
</feature>
<comment type="catalytic activity">
    <reaction evidence="8">
        <text>L-seryl-[protein] + ATP = 3-O-(5'-adenylyl)-L-seryl-[protein] + diphosphate</text>
        <dbReference type="Rhea" id="RHEA:58120"/>
        <dbReference type="Rhea" id="RHEA-COMP:9863"/>
        <dbReference type="Rhea" id="RHEA-COMP:15073"/>
        <dbReference type="ChEBI" id="CHEBI:29999"/>
        <dbReference type="ChEBI" id="CHEBI:30616"/>
        <dbReference type="ChEBI" id="CHEBI:33019"/>
        <dbReference type="ChEBI" id="CHEBI:142516"/>
        <dbReference type="EC" id="2.7.7.108"/>
    </reaction>
</comment>
<dbReference type="HAMAP" id="MF_00692">
    <property type="entry name" value="SelO"/>
    <property type="match status" value="1"/>
</dbReference>
<dbReference type="PANTHER" id="PTHR32057">
    <property type="entry name" value="PROTEIN ADENYLYLTRANSFERASE SELO, MITOCHONDRIAL"/>
    <property type="match status" value="1"/>
</dbReference>
<dbReference type="GO" id="GO:0030145">
    <property type="term" value="F:manganese ion binding"/>
    <property type="evidence" value="ECO:0007669"/>
    <property type="project" value="UniProtKB-UniRule"/>
</dbReference>
<keyword evidence="8" id="KW-0464">Manganese</keyword>
<dbReference type="Proteomes" id="UP000627715">
    <property type="component" value="Unassembled WGS sequence"/>
</dbReference>
<dbReference type="PANTHER" id="PTHR32057:SF14">
    <property type="entry name" value="PROTEIN ADENYLYLTRANSFERASE SELO, MITOCHONDRIAL"/>
    <property type="match status" value="1"/>
</dbReference>
<evidence type="ECO:0000256" key="4">
    <source>
        <dbReference type="ARBA" id="ARBA00022723"/>
    </source>
</evidence>
<dbReference type="EC" id="2.7.7.-" evidence="8"/>
<keyword evidence="6 8" id="KW-0067">ATP-binding</keyword>
<dbReference type="AlphaFoldDB" id="A0A917GKI8"/>
<feature type="binding site" evidence="8">
    <location>
        <position position="234"/>
    </location>
    <ligand>
        <name>Mg(2+)</name>
        <dbReference type="ChEBI" id="CHEBI:18420"/>
    </ligand>
</feature>
<keyword evidence="2 8" id="KW-0808">Transferase</keyword>
<comment type="caution">
    <text evidence="9">The sequence shown here is derived from an EMBL/GenBank/DDBJ whole genome shotgun (WGS) entry which is preliminary data.</text>
</comment>
<dbReference type="Pfam" id="PF02696">
    <property type="entry name" value="SelO"/>
    <property type="match status" value="1"/>
</dbReference>
<evidence type="ECO:0000313" key="10">
    <source>
        <dbReference type="Proteomes" id="UP000627715"/>
    </source>
</evidence>
<feature type="binding site" evidence="8">
    <location>
        <position position="243"/>
    </location>
    <ligand>
        <name>Mg(2+)</name>
        <dbReference type="ChEBI" id="CHEBI:18420"/>
    </ligand>
</feature>
<feature type="binding site" evidence="8">
    <location>
        <position position="157"/>
    </location>
    <ligand>
        <name>ATP</name>
        <dbReference type="ChEBI" id="CHEBI:30616"/>
    </ligand>
</feature>
<reference evidence="9" key="2">
    <citation type="submission" date="2020-09" db="EMBL/GenBank/DDBJ databases">
        <authorList>
            <person name="Sun Q."/>
            <person name="Zhou Y."/>
        </authorList>
    </citation>
    <scope>NUCLEOTIDE SEQUENCE</scope>
    <source>
        <strain evidence="9">CGMCC 1.15425</strain>
    </source>
</reference>
<feature type="binding site" evidence="8">
    <location>
        <position position="80"/>
    </location>
    <ligand>
        <name>ATP</name>
        <dbReference type="ChEBI" id="CHEBI:30616"/>
    </ligand>
</feature>
<comment type="catalytic activity">
    <reaction evidence="8">
        <text>L-tyrosyl-[protein] + UTP = O-(5'-uridylyl)-L-tyrosyl-[protein] + diphosphate</text>
        <dbReference type="Rhea" id="RHEA:83887"/>
        <dbReference type="Rhea" id="RHEA-COMP:10136"/>
        <dbReference type="Rhea" id="RHEA-COMP:20238"/>
        <dbReference type="ChEBI" id="CHEBI:33019"/>
        <dbReference type="ChEBI" id="CHEBI:46398"/>
        <dbReference type="ChEBI" id="CHEBI:46858"/>
        <dbReference type="ChEBI" id="CHEBI:90602"/>
    </reaction>
</comment>
<feature type="binding site" evidence="8">
    <location>
        <position position="92"/>
    </location>
    <ligand>
        <name>ATP</name>
        <dbReference type="ChEBI" id="CHEBI:30616"/>
    </ligand>
</feature>
<evidence type="ECO:0000313" key="9">
    <source>
        <dbReference type="EMBL" id="GGG49014.1"/>
    </source>
</evidence>
<keyword evidence="4 8" id="KW-0479">Metal-binding</keyword>
<proteinExistence type="inferred from homology"/>
<protein>
    <recommendedName>
        <fullName evidence="8">Protein nucleotidyltransferase YdiU</fullName>
        <ecNumber evidence="8">2.7.7.-</ecNumber>
    </recommendedName>
    <alternativeName>
        <fullName evidence="8">Protein adenylyltransferase YdiU</fullName>
        <ecNumber evidence="8">2.7.7.108</ecNumber>
    </alternativeName>
    <alternativeName>
        <fullName evidence="8">Protein uridylyltransferase YdiU</fullName>
        <ecNumber evidence="8">2.7.7.-</ecNumber>
    </alternativeName>
</protein>
<feature type="binding site" evidence="8">
    <location>
        <position position="150"/>
    </location>
    <ligand>
        <name>ATP</name>
        <dbReference type="ChEBI" id="CHEBI:30616"/>
    </ligand>
</feature>
<reference evidence="9" key="1">
    <citation type="journal article" date="2014" name="Int. J. Syst. Evol. Microbiol.">
        <title>Complete genome sequence of Corynebacterium casei LMG S-19264T (=DSM 44701T), isolated from a smear-ripened cheese.</title>
        <authorList>
            <consortium name="US DOE Joint Genome Institute (JGI-PGF)"/>
            <person name="Walter F."/>
            <person name="Albersmeier A."/>
            <person name="Kalinowski J."/>
            <person name="Ruckert C."/>
        </authorList>
    </citation>
    <scope>NUCLEOTIDE SEQUENCE</scope>
    <source>
        <strain evidence="9">CGMCC 1.15425</strain>
    </source>
</reference>
<keyword evidence="3 8" id="KW-0548">Nucleotidyltransferase</keyword>